<dbReference type="AlphaFoldDB" id="A0AA40WCF0"/>
<evidence type="ECO:0000313" key="1">
    <source>
        <dbReference type="EMBL" id="MBE8430585.1"/>
    </source>
</evidence>
<sequence length="34" mass="3981">MEEAQRLIEEWRIFYNSEKPPSSLGGLTYLKHSA</sequence>
<organism evidence="1 2">
    <name type="scientific">Leptospira interrogans serovar Pomona</name>
    <dbReference type="NCBI Taxonomy" id="44276"/>
    <lineage>
        <taxon>Bacteria</taxon>
        <taxon>Pseudomonadati</taxon>
        <taxon>Spirochaetota</taxon>
        <taxon>Spirochaetia</taxon>
        <taxon>Leptospirales</taxon>
        <taxon>Leptospiraceae</taxon>
        <taxon>Leptospira</taxon>
    </lineage>
</organism>
<comment type="caution">
    <text evidence="1">The sequence shown here is derived from an EMBL/GenBank/DDBJ whole genome shotgun (WGS) entry which is preliminary data.</text>
</comment>
<dbReference type="Proteomes" id="UP000644282">
    <property type="component" value="Unassembled WGS sequence"/>
</dbReference>
<gene>
    <name evidence="1" type="ORF">IQB77_12105</name>
</gene>
<evidence type="ECO:0000313" key="2">
    <source>
        <dbReference type="Proteomes" id="UP000644282"/>
    </source>
</evidence>
<proteinExistence type="predicted"/>
<dbReference type="EMBL" id="JADDXF010000020">
    <property type="protein sequence ID" value="MBE8430585.1"/>
    <property type="molecule type" value="Genomic_DNA"/>
</dbReference>
<reference evidence="1" key="1">
    <citation type="submission" date="2020-10" db="EMBL/GenBank/DDBJ databases">
        <title>New Zealand Leptospira genomics.</title>
        <authorList>
            <person name="Wilkinson D.A."/>
            <person name="Nisa S."/>
            <person name="Moinet M."/>
            <person name="Benschop J."/>
        </authorList>
    </citation>
    <scope>NUCLEOTIDE SEQUENCE</scope>
    <source>
        <strain evidence="1">ESR8</strain>
    </source>
</reference>
<protein>
    <submittedName>
        <fullName evidence="1">Transposase</fullName>
    </submittedName>
</protein>
<name>A0AA40WCF0_LEPIR</name>
<accession>A0AA40WCF0</accession>